<organism evidence="6 9">
    <name type="scientific">Aphanomyces astaci</name>
    <name type="common">Crayfish plague agent</name>
    <dbReference type="NCBI Taxonomy" id="112090"/>
    <lineage>
        <taxon>Eukaryota</taxon>
        <taxon>Sar</taxon>
        <taxon>Stramenopiles</taxon>
        <taxon>Oomycota</taxon>
        <taxon>Saprolegniomycetes</taxon>
        <taxon>Saprolegniales</taxon>
        <taxon>Verrucalvaceae</taxon>
        <taxon>Aphanomyces</taxon>
    </lineage>
</organism>
<dbReference type="Proteomes" id="UP000286510">
    <property type="component" value="Unassembled WGS sequence"/>
</dbReference>
<keyword evidence="3" id="KW-0732">Signal</keyword>
<gene>
    <name evidence="5" type="ORF">DYB25_005061</name>
    <name evidence="8" type="ORF">DYB26_002025</name>
    <name evidence="7" type="ORF">DYB31_002556</name>
    <name evidence="6" type="ORF">DYB38_005196</name>
</gene>
<evidence type="ECO:0000313" key="5">
    <source>
        <dbReference type="EMBL" id="RHY25281.1"/>
    </source>
</evidence>
<dbReference type="SUPFAM" id="SSF54001">
    <property type="entry name" value="Cysteine proteinases"/>
    <property type="match status" value="1"/>
</dbReference>
<dbReference type="CDD" id="cd02248">
    <property type="entry name" value="Peptidase_C1A"/>
    <property type="match status" value="1"/>
</dbReference>
<reference evidence="9 10" key="1">
    <citation type="submission" date="2018-08" db="EMBL/GenBank/DDBJ databases">
        <title>Aphanomyces genome sequencing and annotation.</title>
        <authorList>
            <person name="Minardi D."/>
            <person name="Oidtmann B."/>
            <person name="Van Der Giezen M."/>
            <person name="Studholme D.J."/>
        </authorList>
    </citation>
    <scope>NUCLEOTIDE SEQUENCE [LARGE SCALE GENOMIC DNA]</scope>
    <source>
        <strain evidence="7 10">197901</strain>
        <strain evidence="8 12">FDL457</strain>
        <strain evidence="6 9">SA</strain>
        <strain evidence="5 11">Yx</strain>
    </source>
</reference>
<feature type="signal peptide" evidence="3">
    <location>
        <begin position="1"/>
        <end position="22"/>
    </location>
</feature>
<sequence length="341" mass="36276">MLSTRFVLPIAAAAACVGATSPADIPDLSAELEVWKRSRAGQVAKAHGLLPRLESTDEELKRFYDTKLDVARLNLLHPNAQFSMDSPFSLLSMAEFKVLVGRSYATSQPSTKTVAAASPPRHALPSTQDWMTSGCVNKVQQQGQCGSCWAFAAISAVETAMCLASPSKSLTKLSEQQLTSCDTATGNMGCQGGYPTNAINYVASTGVCSLEEYPYVSGSTTQDETCATSCTKKITGIKKAVNVAPGDAAVLAALQDRTIVVGVAAGNNEWKQYKSGVLNSCSTADLDHAVVIVGYTDSHWKIKNSWGQEWGDQGFIYLRRTSDSNNGTCGVTSDASYPSLE</sequence>
<dbReference type="AlphaFoldDB" id="A0A397CT81"/>
<keyword evidence="2" id="KW-0865">Zymogen</keyword>
<accession>A0A397CT81</accession>
<dbReference type="InterPro" id="IPR000169">
    <property type="entry name" value="Pept_cys_AS"/>
</dbReference>
<dbReference type="InterPro" id="IPR038765">
    <property type="entry name" value="Papain-like_cys_pep_sf"/>
</dbReference>
<dbReference type="EMBL" id="QUTA01002977">
    <property type="protein sequence ID" value="RHY25281.1"/>
    <property type="molecule type" value="Genomic_DNA"/>
</dbReference>
<evidence type="ECO:0000313" key="10">
    <source>
        <dbReference type="Proteomes" id="UP000266196"/>
    </source>
</evidence>
<proteinExistence type="inferred from homology"/>
<evidence type="ECO:0000313" key="12">
    <source>
        <dbReference type="Proteomes" id="UP000286510"/>
    </source>
</evidence>
<dbReference type="InterPro" id="IPR000668">
    <property type="entry name" value="Peptidase_C1A_C"/>
</dbReference>
<dbReference type="GO" id="GO:0006508">
    <property type="term" value="P:proteolysis"/>
    <property type="evidence" value="ECO:0007669"/>
    <property type="project" value="InterPro"/>
</dbReference>
<dbReference type="EMBL" id="QUTC01006373">
    <property type="protein sequence ID" value="RHY52460.1"/>
    <property type="molecule type" value="Genomic_DNA"/>
</dbReference>
<comment type="similarity">
    <text evidence="1">Belongs to the peptidase C1 family.</text>
</comment>
<evidence type="ECO:0000313" key="6">
    <source>
        <dbReference type="EMBL" id="RHY52460.1"/>
    </source>
</evidence>
<dbReference type="InterPro" id="IPR013128">
    <property type="entry name" value="Peptidase_C1A"/>
</dbReference>
<evidence type="ECO:0000313" key="7">
    <source>
        <dbReference type="EMBL" id="RHY78591.1"/>
    </source>
</evidence>
<comment type="caution">
    <text evidence="6">The sequence shown here is derived from an EMBL/GenBank/DDBJ whole genome shotgun (WGS) entry which is preliminary data.</text>
</comment>
<dbReference type="InterPro" id="IPR039417">
    <property type="entry name" value="Peptidase_C1A_papain-like"/>
</dbReference>
<dbReference type="Gene3D" id="3.90.70.10">
    <property type="entry name" value="Cysteine proteinases"/>
    <property type="match status" value="1"/>
</dbReference>
<evidence type="ECO:0000313" key="8">
    <source>
        <dbReference type="EMBL" id="RHZ41559.1"/>
    </source>
</evidence>
<dbReference type="SMART" id="SM00645">
    <property type="entry name" value="Pept_C1"/>
    <property type="match status" value="1"/>
</dbReference>
<evidence type="ECO:0000256" key="1">
    <source>
        <dbReference type="ARBA" id="ARBA00008455"/>
    </source>
</evidence>
<dbReference type="PRINTS" id="PR00705">
    <property type="entry name" value="PAPAIN"/>
</dbReference>
<dbReference type="Proteomes" id="UP000266196">
    <property type="component" value="Unassembled WGS sequence"/>
</dbReference>
<dbReference type="Pfam" id="PF00112">
    <property type="entry name" value="Peptidase_C1"/>
    <property type="match status" value="1"/>
</dbReference>
<evidence type="ECO:0000256" key="2">
    <source>
        <dbReference type="ARBA" id="ARBA00023145"/>
    </source>
</evidence>
<dbReference type="VEuPathDB" id="FungiDB:H257_12516"/>
<feature type="chain" id="PRO_5035557192" description="Peptidase C1A papain C-terminal domain-containing protein" evidence="3">
    <location>
        <begin position="23"/>
        <end position="341"/>
    </location>
</feature>
<evidence type="ECO:0000256" key="3">
    <source>
        <dbReference type="SAM" id="SignalP"/>
    </source>
</evidence>
<dbReference type="Proteomes" id="UP000266239">
    <property type="component" value="Unassembled WGS sequence"/>
</dbReference>
<dbReference type="PROSITE" id="PS00139">
    <property type="entry name" value="THIOL_PROTEASE_CYS"/>
    <property type="match status" value="1"/>
</dbReference>
<protein>
    <recommendedName>
        <fullName evidence="4">Peptidase C1A papain C-terminal domain-containing protein</fullName>
    </recommendedName>
</protein>
<dbReference type="EMBL" id="QUTF01004589">
    <property type="protein sequence ID" value="RHZ41559.1"/>
    <property type="molecule type" value="Genomic_DNA"/>
</dbReference>
<evidence type="ECO:0000313" key="11">
    <source>
        <dbReference type="Proteomes" id="UP000266239"/>
    </source>
</evidence>
<evidence type="ECO:0000259" key="4">
    <source>
        <dbReference type="SMART" id="SM00645"/>
    </source>
</evidence>
<name>A0A397CT81_APHAT</name>
<dbReference type="EMBL" id="QUTE01024472">
    <property type="protein sequence ID" value="RHY78591.1"/>
    <property type="molecule type" value="Genomic_DNA"/>
</dbReference>
<feature type="domain" description="Peptidase C1A papain C-terminal" evidence="4">
    <location>
        <begin position="124"/>
        <end position="339"/>
    </location>
</feature>
<dbReference type="PANTHER" id="PTHR12411">
    <property type="entry name" value="CYSTEINE PROTEASE FAMILY C1-RELATED"/>
    <property type="match status" value="1"/>
</dbReference>
<evidence type="ECO:0000313" key="9">
    <source>
        <dbReference type="Proteomes" id="UP000265716"/>
    </source>
</evidence>
<dbReference type="Proteomes" id="UP000265716">
    <property type="component" value="Unassembled WGS sequence"/>
</dbReference>
<dbReference type="GO" id="GO:0008234">
    <property type="term" value="F:cysteine-type peptidase activity"/>
    <property type="evidence" value="ECO:0007669"/>
    <property type="project" value="InterPro"/>
</dbReference>
<dbReference type="PROSITE" id="PS51257">
    <property type="entry name" value="PROKAR_LIPOPROTEIN"/>
    <property type="match status" value="1"/>
</dbReference>